<organism evidence="1 2">
    <name type="scientific">Dermacentor silvarum</name>
    <name type="common">Tick</name>
    <dbReference type="NCBI Taxonomy" id="543639"/>
    <lineage>
        <taxon>Eukaryota</taxon>
        <taxon>Metazoa</taxon>
        <taxon>Ecdysozoa</taxon>
        <taxon>Arthropoda</taxon>
        <taxon>Chelicerata</taxon>
        <taxon>Arachnida</taxon>
        <taxon>Acari</taxon>
        <taxon>Parasitiformes</taxon>
        <taxon>Ixodida</taxon>
        <taxon>Ixodoidea</taxon>
        <taxon>Ixodidae</taxon>
        <taxon>Rhipicephalinae</taxon>
        <taxon>Dermacentor</taxon>
    </lineage>
</organism>
<name>A0ACB8DXY8_DERSI</name>
<reference evidence="1" key="1">
    <citation type="submission" date="2020-05" db="EMBL/GenBank/DDBJ databases">
        <title>Large-scale comparative analyses of tick genomes elucidate their genetic diversity and vector capacities.</title>
        <authorList>
            <person name="Jia N."/>
            <person name="Wang J."/>
            <person name="Shi W."/>
            <person name="Du L."/>
            <person name="Sun Y."/>
            <person name="Zhan W."/>
            <person name="Jiang J."/>
            <person name="Wang Q."/>
            <person name="Zhang B."/>
            <person name="Ji P."/>
            <person name="Sakyi L.B."/>
            <person name="Cui X."/>
            <person name="Yuan T."/>
            <person name="Jiang B."/>
            <person name="Yang W."/>
            <person name="Lam T.T.-Y."/>
            <person name="Chang Q."/>
            <person name="Ding S."/>
            <person name="Wang X."/>
            <person name="Zhu J."/>
            <person name="Ruan X."/>
            <person name="Zhao L."/>
            <person name="Wei J."/>
            <person name="Que T."/>
            <person name="Du C."/>
            <person name="Cheng J."/>
            <person name="Dai P."/>
            <person name="Han X."/>
            <person name="Huang E."/>
            <person name="Gao Y."/>
            <person name="Liu J."/>
            <person name="Shao H."/>
            <person name="Ye R."/>
            <person name="Li L."/>
            <person name="Wei W."/>
            <person name="Wang X."/>
            <person name="Wang C."/>
            <person name="Yang T."/>
            <person name="Huo Q."/>
            <person name="Li W."/>
            <person name="Guo W."/>
            <person name="Chen H."/>
            <person name="Zhou L."/>
            <person name="Ni X."/>
            <person name="Tian J."/>
            <person name="Zhou Y."/>
            <person name="Sheng Y."/>
            <person name="Liu T."/>
            <person name="Pan Y."/>
            <person name="Xia L."/>
            <person name="Li J."/>
            <person name="Zhao F."/>
            <person name="Cao W."/>
        </authorList>
    </citation>
    <scope>NUCLEOTIDE SEQUENCE</scope>
    <source>
        <strain evidence="1">Dsil-2018</strain>
    </source>
</reference>
<evidence type="ECO:0000313" key="1">
    <source>
        <dbReference type="EMBL" id="KAH7979194.1"/>
    </source>
</evidence>
<accession>A0ACB8DXY8</accession>
<dbReference type="Proteomes" id="UP000821865">
    <property type="component" value="Chromosome 1"/>
</dbReference>
<proteinExistence type="predicted"/>
<protein>
    <submittedName>
        <fullName evidence="1">Uncharacterized protein</fullName>
    </submittedName>
</protein>
<evidence type="ECO:0000313" key="2">
    <source>
        <dbReference type="Proteomes" id="UP000821865"/>
    </source>
</evidence>
<gene>
    <name evidence="1" type="ORF">HPB49_008618</name>
</gene>
<sequence>MCGKARARARTQPSQAGARPLASRVGDASATATFSKKGDAAIEEGSLDTLDHSDFQNTDIPFEIPLPEKMFLDEAQHEEVKEWVLAISMNQGVEQALPADEQGFYEASLEGPKGTLRALPCLITGYPVLQNKLQFQKPGIVCNKDDWNKFLLATKPGDPLLTTEDRCRARQEASDVLADCLQTTGMQASPEKTQCILTGGTLKEQDKVPLRLTGQRLTTAAESFVRILGIHEKGGAAAWLRQLEARWKQIQYLTRPEDRPPEWWDRHTNGTSRTAVTGRAVRWRQCGAQATYLRDGHRRAARVLGPK</sequence>
<keyword evidence="2" id="KW-1185">Reference proteome</keyword>
<dbReference type="EMBL" id="CM023470">
    <property type="protein sequence ID" value="KAH7979194.1"/>
    <property type="molecule type" value="Genomic_DNA"/>
</dbReference>
<comment type="caution">
    <text evidence="1">The sequence shown here is derived from an EMBL/GenBank/DDBJ whole genome shotgun (WGS) entry which is preliminary data.</text>
</comment>